<proteinExistence type="predicted"/>
<sequence>MSQPPLFESVQDLLLHRPPMLLLKEVVRWGPGELEALVDPRDSHVFIDADGRLPVWVGIEYMAQAIGALAGIAARQEGEPIRLGFLLGTRRYQADVSHFDLAQELRVCVTERLRDETNLVLFNGELYAGTQRLAQAEIKAIQPRDIDAVMGQFMQMNALAGE</sequence>
<dbReference type="PIRSF" id="PIRSF020565">
    <property type="entry name" value="3Ho_Ac_ACP_DH_prd"/>
    <property type="match status" value="1"/>
</dbReference>
<dbReference type="STRING" id="498211.CJA_0115"/>
<dbReference type="InterPro" id="IPR016776">
    <property type="entry name" value="ApeP-like_dehydratase"/>
</dbReference>
<dbReference type="HOGENOM" id="CLU_116661_1_0_6"/>
<dbReference type="Pfam" id="PF22817">
    <property type="entry name" value="ApeP-like"/>
    <property type="match status" value="1"/>
</dbReference>
<dbReference type="RefSeq" id="WP_012485798.1">
    <property type="nucleotide sequence ID" value="NC_010995.1"/>
</dbReference>
<protein>
    <recommendedName>
        <fullName evidence="3">Thioester dehydrase family protein</fullName>
    </recommendedName>
</protein>
<gene>
    <name evidence="1" type="ordered locus">CJA_0115</name>
</gene>
<evidence type="ECO:0000313" key="2">
    <source>
        <dbReference type="Proteomes" id="UP000001036"/>
    </source>
</evidence>
<dbReference type="SUPFAM" id="SSF54637">
    <property type="entry name" value="Thioesterase/thiol ester dehydrase-isomerase"/>
    <property type="match status" value="1"/>
</dbReference>
<dbReference type="AlphaFoldDB" id="B3PFJ9"/>
<dbReference type="eggNOG" id="COG4706">
    <property type="taxonomic scope" value="Bacteria"/>
</dbReference>
<dbReference type="OrthoDB" id="9800188at2"/>
<dbReference type="Proteomes" id="UP000001036">
    <property type="component" value="Chromosome"/>
</dbReference>
<name>B3PFJ9_CELJU</name>
<dbReference type="KEGG" id="cja:CJA_0115"/>
<dbReference type="InterPro" id="IPR029069">
    <property type="entry name" value="HotDog_dom_sf"/>
</dbReference>
<dbReference type="Gene3D" id="3.10.129.10">
    <property type="entry name" value="Hotdog Thioesterase"/>
    <property type="match status" value="1"/>
</dbReference>
<organism evidence="1 2">
    <name type="scientific">Cellvibrio japonicus (strain Ueda107)</name>
    <name type="common">Pseudomonas fluorescens subsp. cellulosa</name>
    <dbReference type="NCBI Taxonomy" id="498211"/>
    <lineage>
        <taxon>Bacteria</taxon>
        <taxon>Pseudomonadati</taxon>
        <taxon>Pseudomonadota</taxon>
        <taxon>Gammaproteobacteria</taxon>
        <taxon>Cellvibrionales</taxon>
        <taxon>Cellvibrionaceae</taxon>
        <taxon>Cellvibrio</taxon>
    </lineage>
</organism>
<keyword evidence="2" id="KW-1185">Reference proteome</keyword>
<reference evidence="1 2" key="1">
    <citation type="journal article" date="2008" name="J. Bacteriol.">
        <title>Insights into plant cell wall degradation from the genome sequence of the soil bacterium Cellvibrio japonicus.</title>
        <authorList>
            <person name="Deboy R.T."/>
            <person name="Mongodin E.F."/>
            <person name="Fouts D.E."/>
            <person name="Tailford L.E."/>
            <person name="Khouri H."/>
            <person name="Emerson J.B."/>
            <person name="Mohamoud Y."/>
            <person name="Watkins K."/>
            <person name="Henrissat B."/>
            <person name="Gilbert H.J."/>
            <person name="Nelson K.E."/>
        </authorList>
    </citation>
    <scope>NUCLEOTIDE SEQUENCE [LARGE SCALE GENOMIC DNA]</scope>
    <source>
        <strain evidence="1 2">Ueda107</strain>
    </source>
</reference>
<evidence type="ECO:0008006" key="3">
    <source>
        <dbReference type="Google" id="ProtNLM"/>
    </source>
</evidence>
<dbReference type="EMBL" id="CP000934">
    <property type="protein sequence ID" value="ACE85428.1"/>
    <property type="molecule type" value="Genomic_DNA"/>
</dbReference>
<accession>B3PFJ9</accession>
<evidence type="ECO:0000313" key="1">
    <source>
        <dbReference type="EMBL" id="ACE85428.1"/>
    </source>
</evidence>